<keyword evidence="1" id="KW-0812">Transmembrane</keyword>
<keyword evidence="3" id="KW-1185">Reference proteome</keyword>
<evidence type="ECO:0000313" key="3">
    <source>
        <dbReference type="Proteomes" id="UP001325248"/>
    </source>
</evidence>
<reference evidence="2" key="1">
    <citation type="submission" date="2023-10" db="EMBL/GenBank/DDBJ databases">
        <title>Genome sequence of Blautia coccoides DSM 935.</title>
        <authorList>
            <person name="Boeer T."/>
            <person name="Bengelsdorf F.R."/>
            <person name="Daniel R."/>
            <person name="Poehlein A."/>
        </authorList>
    </citation>
    <scope>NUCLEOTIDE SEQUENCE [LARGE SCALE GENOMIC DNA]</scope>
    <source>
        <strain evidence="2">DSM 935</strain>
    </source>
</reference>
<proteinExistence type="predicted"/>
<name>A0ABZ0UAX2_9FIRM</name>
<accession>A0ABZ0UAX2</accession>
<sequence length="60" mass="6950">MVGAIIVAVIGIVFITLGYLMWKKSLYFIVIIMKKCLQVIKRLFVKYQVGVLSLLELVFW</sequence>
<keyword evidence="1" id="KW-1133">Transmembrane helix</keyword>
<feature type="transmembrane region" description="Helical" evidence="1">
    <location>
        <begin position="6"/>
        <end position="22"/>
    </location>
</feature>
<keyword evidence="1" id="KW-0472">Membrane</keyword>
<organism evidence="2 3">
    <name type="scientific">Blautia producta</name>
    <dbReference type="NCBI Taxonomy" id="33035"/>
    <lineage>
        <taxon>Bacteria</taxon>
        <taxon>Bacillati</taxon>
        <taxon>Bacillota</taxon>
        <taxon>Clostridia</taxon>
        <taxon>Lachnospirales</taxon>
        <taxon>Lachnospiraceae</taxon>
        <taxon>Blautia</taxon>
    </lineage>
</organism>
<evidence type="ECO:0000313" key="2">
    <source>
        <dbReference type="EMBL" id="WPX73036.1"/>
    </source>
</evidence>
<dbReference type="EMBL" id="CP136422">
    <property type="protein sequence ID" value="WPX73036.1"/>
    <property type="molecule type" value="Genomic_DNA"/>
</dbReference>
<gene>
    <name evidence="2" type="ORF">BLCOC_13770</name>
</gene>
<evidence type="ECO:0000256" key="1">
    <source>
        <dbReference type="SAM" id="Phobius"/>
    </source>
</evidence>
<protein>
    <submittedName>
        <fullName evidence="2">Uncharacterized protein</fullName>
    </submittedName>
</protein>
<dbReference type="Proteomes" id="UP001325248">
    <property type="component" value="Chromosome"/>
</dbReference>